<dbReference type="Proteomes" id="UP000034805">
    <property type="component" value="Unassembled WGS sequence"/>
</dbReference>
<dbReference type="PRINTS" id="PR01868">
    <property type="entry name" value="ABCEFAMILY"/>
</dbReference>
<evidence type="ECO:0000259" key="1">
    <source>
        <dbReference type="Pfam" id="PF00005"/>
    </source>
</evidence>
<name>A0A0P7U611_SCLFO</name>
<dbReference type="SUPFAM" id="SSF52540">
    <property type="entry name" value="P-loop containing nucleoside triphosphate hydrolases"/>
    <property type="match status" value="1"/>
</dbReference>
<dbReference type="InterPro" id="IPR003439">
    <property type="entry name" value="ABC_transporter-like_ATP-bd"/>
</dbReference>
<accession>A0A0P7U611</accession>
<evidence type="ECO:0000313" key="2">
    <source>
        <dbReference type="EMBL" id="KPP69611.1"/>
    </source>
</evidence>
<feature type="domain" description="ABC transporter" evidence="1">
    <location>
        <begin position="20"/>
        <end position="144"/>
    </location>
</feature>
<comment type="caution">
    <text evidence="2">The sequence shown here is derived from an EMBL/GenBank/DDBJ whole genome shotgun (WGS) entry which is preliminary data.</text>
</comment>
<dbReference type="AlphaFoldDB" id="A0A0P7U611"/>
<reference evidence="2 3" key="1">
    <citation type="submission" date="2015-08" db="EMBL/GenBank/DDBJ databases">
        <title>The genome of the Asian arowana (Scleropages formosus).</title>
        <authorList>
            <person name="Tan M.H."/>
            <person name="Gan H.M."/>
            <person name="Croft L.J."/>
            <person name="Austin C.M."/>
        </authorList>
    </citation>
    <scope>NUCLEOTIDE SEQUENCE [LARGE SCALE GENOMIC DNA]</scope>
    <source>
        <strain evidence="2">Aro1</strain>
    </source>
</reference>
<gene>
    <name evidence="2" type="ORF">Z043_111623</name>
</gene>
<dbReference type="GO" id="GO:0016887">
    <property type="term" value="F:ATP hydrolysis activity"/>
    <property type="evidence" value="ECO:0007669"/>
    <property type="project" value="InterPro"/>
</dbReference>
<dbReference type="Pfam" id="PF00005">
    <property type="entry name" value="ABC_tran"/>
    <property type="match status" value="1"/>
</dbReference>
<proteinExistence type="predicted"/>
<dbReference type="GO" id="GO:0005524">
    <property type="term" value="F:ATP binding"/>
    <property type="evidence" value="ECO:0007669"/>
    <property type="project" value="InterPro"/>
</dbReference>
<feature type="non-terminal residue" evidence="2">
    <location>
        <position position="1"/>
    </location>
</feature>
<protein>
    <recommendedName>
        <fullName evidence="1">ABC transporter domain-containing protein</fullName>
    </recommendedName>
</protein>
<dbReference type="PANTHER" id="PTHR19248">
    <property type="entry name" value="ATP-BINDING TRANSPORT PROTEIN-RELATED"/>
    <property type="match status" value="1"/>
</dbReference>
<sequence>CPEKETAHRYCGNFFELHGPGDVLGLVDTNGTGKSTVLKILAGKQKANLEKYDAPPDRQDILACFRGSELQDFTKILEDDLYAIIKPQYVNQIFKMGTVGSILARKDDTKTEDVCSSMEDLSRGELQYFACAVICIRKADIFVLKKPSTSLDVKQCLKAAITFAPSSL</sequence>
<dbReference type="InterPro" id="IPR027417">
    <property type="entry name" value="P-loop_NTPase"/>
</dbReference>
<evidence type="ECO:0000313" key="3">
    <source>
        <dbReference type="Proteomes" id="UP000034805"/>
    </source>
</evidence>
<organism evidence="2 3">
    <name type="scientific">Scleropages formosus</name>
    <name type="common">Asian bonytongue</name>
    <name type="synonym">Osteoglossum formosum</name>
    <dbReference type="NCBI Taxonomy" id="113540"/>
    <lineage>
        <taxon>Eukaryota</taxon>
        <taxon>Metazoa</taxon>
        <taxon>Chordata</taxon>
        <taxon>Craniata</taxon>
        <taxon>Vertebrata</taxon>
        <taxon>Euteleostomi</taxon>
        <taxon>Actinopterygii</taxon>
        <taxon>Neopterygii</taxon>
        <taxon>Teleostei</taxon>
        <taxon>Osteoglossocephala</taxon>
        <taxon>Osteoglossomorpha</taxon>
        <taxon>Osteoglossiformes</taxon>
        <taxon>Osteoglossidae</taxon>
        <taxon>Scleropages</taxon>
    </lineage>
</organism>
<dbReference type="InterPro" id="IPR013283">
    <property type="entry name" value="RLI1"/>
</dbReference>
<dbReference type="EMBL" id="JARO02003874">
    <property type="protein sequence ID" value="KPP69611.1"/>
    <property type="molecule type" value="Genomic_DNA"/>
</dbReference>
<dbReference type="Gene3D" id="3.40.50.300">
    <property type="entry name" value="P-loop containing nucleotide triphosphate hydrolases"/>
    <property type="match status" value="1"/>
</dbReference>